<comment type="caution">
    <text evidence="1">The sequence shown here is derived from an EMBL/GenBank/DDBJ whole genome shotgun (WGS) entry which is preliminary data.</text>
</comment>
<gene>
    <name evidence="1" type="ORF">SLEP1_g15814</name>
</gene>
<dbReference type="EMBL" id="BPVZ01000020">
    <property type="protein sequence ID" value="GKV03526.1"/>
    <property type="molecule type" value="Genomic_DNA"/>
</dbReference>
<accession>A0AAV5IY12</accession>
<reference evidence="1 2" key="1">
    <citation type="journal article" date="2021" name="Commun. Biol.">
        <title>The genome of Shorea leprosula (Dipterocarpaceae) highlights the ecological relevance of drought in aseasonal tropical rainforests.</title>
        <authorList>
            <person name="Ng K.K.S."/>
            <person name="Kobayashi M.J."/>
            <person name="Fawcett J.A."/>
            <person name="Hatakeyama M."/>
            <person name="Paape T."/>
            <person name="Ng C.H."/>
            <person name="Ang C.C."/>
            <person name="Tnah L.H."/>
            <person name="Lee C.T."/>
            <person name="Nishiyama T."/>
            <person name="Sese J."/>
            <person name="O'Brien M.J."/>
            <person name="Copetti D."/>
            <person name="Mohd Noor M.I."/>
            <person name="Ong R.C."/>
            <person name="Putra M."/>
            <person name="Sireger I.Z."/>
            <person name="Indrioko S."/>
            <person name="Kosugi Y."/>
            <person name="Izuno A."/>
            <person name="Isagi Y."/>
            <person name="Lee S.L."/>
            <person name="Shimizu K.K."/>
        </authorList>
    </citation>
    <scope>NUCLEOTIDE SEQUENCE [LARGE SCALE GENOMIC DNA]</scope>
    <source>
        <strain evidence="1">214</strain>
    </source>
</reference>
<organism evidence="1 2">
    <name type="scientific">Rubroshorea leprosula</name>
    <dbReference type="NCBI Taxonomy" id="152421"/>
    <lineage>
        <taxon>Eukaryota</taxon>
        <taxon>Viridiplantae</taxon>
        <taxon>Streptophyta</taxon>
        <taxon>Embryophyta</taxon>
        <taxon>Tracheophyta</taxon>
        <taxon>Spermatophyta</taxon>
        <taxon>Magnoliopsida</taxon>
        <taxon>eudicotyledons</taxon>
        <taxon>Gunneridae</taxon>
        <taxon>Pentapetalae</taxon>
        <taxon>rosids</taxon>
        <taxon>malvids</taxon>
        <taxon>Malvales</taxon>
        <taxon>Dipterocarpaceae</taxon>
        <taxon>Rubroshorea</taxon>
    </lineage>
</organism>
<proteinExistence type="predicted"/>
<name>A0AAV5IY12_9ROSI</name>
<dbReference type="AlphaFoldDB" id="A0AAV5IY12"/>
<keyword evidence="2" id="KW-1185">Reference proteome</keyword>
<evidence type="ECO:0000313" key="2">
    <source>
        <dbReference type="Proteomes" id="UP001054252"/>
    </source>
</evidence>
<sequence length="77" mass="9105">MVKFFLMIAADFENIARLQLQNGIDDPSFSYLFKVEFAALELRRKYVFSWVKWFLFQWAKEPLVSFSSASSVEVKEL</sequence>
<evidence type="ECO:0000313" key="1">
    <source>
        <dbReference type="EMBL" id="GKV03526.1"/>
    </source>
</evidence>
<protein>
    <submittedName>
        <fullName evidence="1">Uncharacterized protein</fullName>
    </submittedName>
</protein>
<dbReference type="Proteomes" id="UP001054252">
    <property type="component" value="Unassembled WGS sequence"/>
</dbReference>